<feature type="non-terminal residue" evidence="2">
    <location>
        <position position="1"/>
    </location>
</feature>
<feature type="non-terminal residue" evidence="2">
    <location>
        <position position="85"/>
    </location>
</feature>
<accession>A0AAN5IF84</accession>
<protein>
    <submittedName>
        <fullName evidence="2">Uncharacterized protein</fullName>
    </submittedName>
</protein>
<feature type="transmembrane region" description="Helical" evidence="1">
    <location>
        <begin position="63"/>
        <end position="83"/>
    </location>
</feature>
<evidence type="ECO:0000313" key="3">
    <source>
        <dbReference type="Proteomes" id="UP001328107"/>
    </source>
</evidence>
<keyword evidence="3" id="KW-1185">Reference proteome</keyword>
<dbReference type="EMBL" id="BTRK01000006">
    <property type="protein sequence ID" value="GMR62534.1"/>
    <property type="molecule type" value="Genomic_DNA"/>
</dbReference>
<reference evidence="3" key="1">
    <citation type="submission" date="2022-10" db="EMBL/GenBank/DDBJ databases">
        <title>Genome assembly of Pristionchus species.</title>
        <authorList>
            <person name="Yoshida K."/>
            <person name="Sommer R.J."/>
        </authorList>
    </citation>
    <scope>NUCLEOTIDE SEQUENCE [LARGE SCALE GENOMIC DNA]</scope>
    <source>
        <strain evidence="3">RS5460</strain>
    </source>
</reference>
<keyword evidence="1" id="KW-1133">Transmembrane helix</keyword>
<evidence type="ECO:0000256" key="1">
    <source>
        <dbReference type="SAM" id="Phobius"/>
    </source>
</evidence>
<keyword evidence="1" id="KW-0472">Membrane</keyword>
<sequence length="85" mass="9399">TSSCSMTTSLDKSSARRTCLAMPALLTRKSRPLLPTMAETWDSASAIDWSQTTSNWMRCSFELLIALRSLALSMFLAVAITMFTD</sequence>
<proteinExistence type="predicted"/>
<name>A0AAN5IF84_9BILA</name>
<gene>
    <name evidence="2" type="ORF">PMAYCL1PPCAC_32729</name>
</gene>
<evidence type="ECO:0000313" key="2">
    <source>
        <dbReference type="EMBL" id="GMR62534.1"/>
    </source>
</evidence>
<dbReference type="Proteomes" id="UP001328107">
    <property type="component" value="Unassembled WGS sequence"/>
</dbReference>
<keyword evidence="1" id="KW-0812">Transmembrane</keyword>
<organism evidence="2 3">
    <name type="scientific">Pristionchus mayeri</name>
    <dbReference type="NCBI Taxonomy" id="1317129"/>
    <lineage>
        <taxon>Eukaryota</taxon>
        <taxon>Metazoa</taxon>
        <taxon>Ecdysozoa</taxon>
        <taxon>Nematoda</taxon>
        <taxon>Chromadorea</taxon>
        <taxon>Rhabditida</taxon>
        <taxon>Rhabditina</taxon>
        <taxon>Diplogasteromorpha</taxon>
        <taxon>Diplogasteroidea</taxon>
        <taxon>Neodiplogasteridae</taxon>
        <taxon>Pristionchus</taxon>
    </lineage>
</organism>
<dbReference type="AlphaFoldDB" id="A0AAN5IF84"/>
<comment type="caution">
    <text evidence="2">The sequence shown here is derived from an EMBL/GenBank/DDBJ whole genome shotgun (WGS) entry which is preliminary data.</text>
</comment>